<dbReference type="SUPFAM" id="SSF75217">
    <property type="entry name" value="alpha/beta knot"/>
    <property type="match status" value="1"/>
</dbReference>
<reference evidence="4 5" key="1">
    <citation type="submission" date="2023-07" db="EMBL/GenBank/DDBJ databases">
        <title>Novel species of Thermanaerothrix with wide hydrolytic capabilities.</title>
        <authorList>
            <person name="Zayulina K.S."/>
            <person name="Podosokorskaya O.A."/>
            <person name="Elcheninov A.G."/>
        </authorList>
    </citation>
    <scope>NUCLEOTIDE SEQUENCE [LARGE SCALE GENOMIC DNA]</scope>
    <source>
        <strain evidence="4 5">4228-RoL</strain>
    </source>
</reference>
<dbReference type="EMBL" id="JAUHMF010000001">
    <property type="protein sequence ID" value="MDT8897288.1"/>
    <property type="molecule type" value="Genomic_DNA"/>
</dbReference>
<comment type="caution">
    <text evidence="4">The sequence shown here is derived from an EMBL/GenBank/DDBJ whole genome shotgun (WGS) entry which is preliminary data.</text>
</comment>
<feature type="domain" description="tRNA/rRNA methyltransferase SpoU type" evidence="3">
    <location>
        <begin position="61"/>
        <end position="202"/>
    </location>
</feature>
<evidence type="ECO:0000313" key="5">
    <source>
        <dbReference type="Proteomes" id="UP001254165"/>
    </source>
</evidence>
<gene>
    <name evidence="4" type="ORF">QYE77_03345</name>
</gene>
<dbReference type="Gene3D" id="3.40.1280.10">
    <property type="match status" value="1"/>
</dbReference>
<keyword evidence="5" id="KW-1185">Reference proteome</keyword>
<proteinExistence type="predicted"/>
<protein>
    <submittedName>
        <fullName evidence="4">TrmH family RNA methyltransferase</fullName>
    </submittedName>
</protein>
<dbReference type="InterPro" id="IPR029026">
    <property type="entry name" value="tRNA_m1G_MTases_N"/>
</dbReference>
<dbReference type="RefSeq" id="WP_315623941.1">
    <property type="nucleotide sequence ID" value="NZ_JAUHMF010000001.1"/>
</dbReference>
<evidence type="ECO:0000313" key="4">
    <source>
        <dbReference type="EMBL" id="MDT8897288.1"/>
    </source>
</evidence>
<dbReference type="Proteomes" id="UP001254165">
    <property type="component" value="Unassembled WGS sequence"/>
</dbReference>
<dbReference type="Pfam" id="PF00588">
    <property type="entry name" value="SpoU_methylase"/>
    <property type="match status" value="1"/>
</dbReference>
<evidence type="ECO:0000259" key="3">
    <source>
        <dbReference type="Pfam" id="PF00588"/>
    </source>
</evidence>
<evidence type="ECO:0000256" key="1">
    <source>
        <dbReference type="ARBA" id="ARBA00022603"/>
    </source>
</evidence>
<dbReference type="InterPro" id="IPR029028">
    <property type="entry name" value="Alpha/beta_knot_MTases"/>
</dbReference>
<name>A0ABU3NM67_9CHLR</name>
<sequence length="223" mass="24567">MWCYFECRSPSCTFRFPAEWEKGQMISCPRCGAETRAILPIHESAPALPVLDTSTPLHSAILDNLRSAYNVGSIFRTADACGIRHLYLCGITPLPTHPGVKKTALGAEENLPWSYNPNSVLLAQHLKREGHYFIGVETASNAHSLFKIGNLPSTLPWTIVVGNEVAGIDPELQTLCDVLLWIPMQGYKRSLNVAVAFGIVAYFLRYLAQTAVNIDIDEALTHG</sequence>
<keyword evidence="2" id="KW-0808">Transferase</keyword>
<dbReference type="InterPro" id="IPR004441">
    <property type="entry name" value="rRNA_MeTrfase_TrmH"/>
</dbReference>
<evidence type="ECO:0000256" key="2">
    <source>
        <dbReference type="ARBA" id="ARBA00022679"/>
    </source>
</evidence>
<accession>A0ABU3NM67</accession>
<dbReference type="GO" id="GO:0008168">
    <property type="term" value="F:methyltransferase activity"/>
    <property type="evidence" value="ECO:0007669"/>
    <property type="project" value="UniProtKB-KW"/>
</dbReference>
<keyword evidence="1 4" id="KW-0489">Methyltransferase</keyword>
<dbReference type="InterPro" id="IPR001537">
    <property type="entry name" value="SpoU_MeTrfase"/>
</dbReference>
<dbReference type="GO" id="GO:0032259">
    <property type="term" value="P:methylation"/>
    <property type="evidence" value="ECO:0007669"/>
    <property type="project" value="UniProtKB-KW"/>
</dbReference>
<dbReference type="PANTHER" id="PTHR46429:SF1">
    <property type="entry name" value="23S RRNA (GUANOSINE-2'-O-)-METHYLTRANSFERASE RLMB"/>
    <property type="match status" value="1"/>
</dbReference>
<dbReference type="PANTHER" id="PTHR46429">
    <property type="entry name" value="23S RRNA (GUANOSINE-2'-O-)-METHYLTRANSFERASE RLMB"/>
    <property type="match status" value="1"/>
</dbReference>
<organism evidence="4 5">
    <name type="scientific">Thermanaerothrix solaris</name>
    <dbReference type="NCBI Taxonomy" id="3058434"/>
    <lineage>
        <taxon>Bacteria</taxon>
        <taxon>Bacillati</taxon>
        <taxon>Chloroflexota</taxon>
        <taxon>Anaerolineae</taxon>
        <taxon>Anaerolineales</taxon>
        <taxon>Anaerolineaceae</taxon>
        <taxon>Thermanaerothrix</taxon>
    </lineage>
</organism>